<dbReference type="Gene3D" id="1.20.1250.20">
    <property type="entry name" value="MFS general substrate transporter like domains"/>
    <property type="match status" value="2"/>
</dbReference>
<comment type="caution">
    <text evidence="7">The sequence shown here is derived from an EMBL/GenBank/DDBJ whole genome shotgun (WGS) entry which is preliminary data.</text>
</comment>
<dbReference type="Pfam" id="PF13347">
    <property type="entry name" value="MFS_2"/>
    <property type="match status" value="1"/>
</dbReference>
<feature type="transmembrane region" description="Helical" evidence="5">
    <location>
        <begin position="57"/>
        <end position="78"/>
    </location>
</feature>
<dbReference type="Proteomes" id="UP000249341">
    <property type="component" value="Unassembled WGS sequence"/>
</dbReference>
<gene>
    <name evidence="7" type="ORF">B0I29_101681</name>
</gene>
<dbReference type="PANTHER" id="PTHR23528">
    <property type="match status" value="1"/>
</dbReference>
<evidence type="ECO:0000256" key="1">
    <source>
        <dbReference type="ARBA" id="ARBA00004651"/>
    </source>
</evidence>
<dbReference type="PROSITE" id="PS50850">
    <property type="entry name" value="MFS"/>
    <property type="match status" value="1"/>
</dbReference>
<evidence type="ECO:0000256" key="3">
    <source>
        <dbReference type="ARBA" id="ARBA00022989"/>
    </source>
</evidence>
<dbReference type="GO" id="GO:0022857">
    <property type="term" value="F:transmembrane transporter activity"/>
    <property type="evidence" value="ECO:0007669"/>
    <property type="project" value="InterPro"/>
</dbReference>
<dbReference type="EMBL" id="QLMJ01000001">
    <property type="protein sequence ID" value="RAK43550.1"/>
    <property type="molecule type" value="Genomic_DNA"/>
</dbReference>
<dbReference type="PANTHER" id="PTHR23528:SF1">
    <property type="entry name" value="MAJOR FACILITATOR SUPERFAMILY (MFS) PROFILE DOMAIN-CONTAINING PROTEIN"/>
    <property type="match status" value="1"/>
</dbReference>
<dbReference type="SUPFAM" id="SSF103473">
    <property type="entry name" value="MFS general substrate transporter"/>
    <property type="match status" value="1"/>
</dbReference>
<comment type="subcellular location">
    <subcellularLocation>
        <location evidence="1">Cell membrane</location>
        <topology evidence="1">Multi-pass membrane protein</topology>
    </subcellularLocation>
</comment>
<sequence length="412" mass="43517">MAVLSPPAQEKSQDLRRLKFTLFPANVGMFVLWGAIPSVLLPLQIEDLDPGNKAANLAIVATIGAFAAMLAQPLAGTISDRTRSRFGPRAPWIIGGALVGGLALIGMAAANTLVQIGIAWTITQIAYNFAQGPLSAVMPDRVPEAKRGTFAAITGFAAMFGALGGQIVGTRFAESVGTGYLLFGGIALVAFTIFVVFSPDRDNRADERRPFDVAALLRTFYFNPRKHPDFGWAFLGRFLLYLGYFGISNYQLYILQDHIGLGDDAVDFVPVLGIASLATMLISIAIGGPLSDRVGRRKIFIYISAIICAAGLIGPWLMPTKTGMLIFALVTGLGFGFFQSVDTALVTQVLPSPDDAAKDLGVVNIAATLPQVLAPGVAGVIVVAFGYAALFPIAIVLMVLGGFAVAPIKAVR</sequence>
<dbReference type="PROSITE" id="PS00216">
    <property type="entry name" value="SUGAR_TRANSPORT_1"/>
    <property type="match status" value="1"/>
</dbReference>
<evidence type="ECO:0000256" key="5">
    <source>
        <dbReference type="SAM" id="Phobius"/>
    </source>
</evidence>
<evidence type="ECO:0000256" key="2">
    <source>
        <dbReference type="ARBA" id="ARBA00022692"/>
    </source>
</evidence>
<keyword evidence="8" id="KW-1185">Reference proteome</keyword>
<evidence type="ECO:0000313" key="7">
    <source>
        <dbReference type="EMBL" id="RAK43550.1"/>
    </source>
</evidence>
<feature type="transmembrane region" description="Helical" evidence="5">
    <location>
        <begin position="362"/>
        <end position="383"/>
    </location>
</feature>
<feature type="transmembrane region" description="Helical" evidence="5">
    <location>
        <begin position="389"/>
        <end position="408"/>
    </location>
</feature>
<keyword evidence="4 5" id="KW-0472">Membrane</keyword>
<feature type="transmembrane region" description="Helical" evidence="5">
    <location>
        <begin position="180"/>
        <end position="199"/>
    </location>
</feature>
<feature type="transmembrane region" description="Helical" evidence="5">
    <location>
        <begin position="20"/>
        <end position="45"/>
    </location>
</feature>
<feature type="transmembrane region" description="Helical" evidence="5">
    <location>
        <begin position="230"/>
        <end position="248"/>
    </location>
</feature>
<accession>A0A327ZLX4</accession>
<dbReference type="GO" id="GO:0005886">
    <property type="term" value="C:plasma membrane"/>
    <property type="evidence" value="ECO:0007669"/>
    <property type="project" value="UniProtKB-SubCell"/>
</dbReference>
<evidence type="ECO:0000256" key="4">
    <source>
        <dbReference type="ARBA" id="ARBA00023136"/>
    </source>
</evidence>
<feature type="transmembrane region" description="Helical" evidence="5">
    <location>
        <begin position="299"/>
        <end position="318"/>
    </location>
</feature>
<reference evidence="7 8" key="1">
    <citation type="submission" date="2018-06" db="EMBL/GenBank/DDBJ databases">
        <title>Genomic Encyclopedia of Type Strains, Phase III (KMG-III): the genomes of soil and plant-associated and newly described type strains.</title>
        <authorList>
            <person name="Whitman W."/>
        </authorList>
    </citation>
    <scope>NUCLEOTIDE SEQUENCE [LARGE SCALE GENOMIC DNA]</scope>
    <source>
        <strain evidence="7 8">CGMCC 4.7090</strain>
    </source>
</reference>
<protein>
    <submittedName>
        <fullName evidence="7">Na+/melibiose symporter-like transporter</fullName>
    </submittedName>
</protein>
<evidence type="ECO:0000313" key="8">
    <source>
        <dbReference type="Proteomes" id="UP000249341"/>
    </source>
</evidence>
<keyword evidence="2 5" id="KW-0812">Transmembrane</keyword>
<dbReference type="InterPro" id="IPR005829">
    <property type="entry name" value="Sugar_transporter_CS"/>
</dbReference>
<name>A0A327ZLX4_9ACTN</name>
<organism evidence="7 8">
    <name type="scientific">Actinoplanes lutulentus</name>
    <dbReference type="NCBI Taxonomy" id="1287878"/>
    <lineage>
        <taxon>Bacteria</taxon>
        <taxon>Bacillati</taxon>
        <taxon>Actinomycetota</taxon>
        <taxon>Actinomycetes</taxon>
        <taxon>Micromonosporales</taxon>
        <taxon>Micromonosporaceae</taxon>
        <taxon>Actinoplanes</taxon>
    </lineage>
</organism>
<feature type="transmembrane region" description="Helical" evidence="5">
    <location>
        <begin position="90"/>
        <end position="110"/>
    </location>
</feature>
<proteinExistence type="predicted"/>
<feature type="transmembrane region" description="Helical" evidence="5">
    <location>
        <begin position="268"/>
        <end position="287"/>
    </location>
</feature>
<dbReference type="AlphaFoldDB" id="A0A327ZLX4"/>
<feature type="domain" description="Major facilitator superfamily (MFS) profile" evidence="6">
    <location>
        <begin position="1"/>
        <end position="412"/>
    </location>
</feature>
<dbReference type="InterPro" id="IPR020846">
    <property type="entry name" value="MFS_dom"/>
</dbReference>
<feature type="transmembrane region" description="Helical" evidence="5">
    <location>
        <begin position="149"/>
        <end position="168"/>
    </location>
</feature>
<evidence type="ECO:0000259" key="6">
    <source>
        <dbReference type="PROSITE" id="PS50850"/>
    </source>
</evidence>
<feature type="transmembrane region" description="Helical" evidence="5">
    <location>
        <begin position="324"/>
        <end position="350"/>
    </location>
</feature>
<keyword evidence="3 5" id="KW-1133">Transmembrane helix</keyword>
<dbReference type="InterPro" id="IPR036259">
    <property type="entry name" value="MFS_trans_sf"/>
</dbReference>